<reference evidence="3 4" key="1">
    <citation type="submission" date="2018-10" db="EMBL/GenBank/DDBJ databases">
        <title>Fifty Aureobasidium pullulans genomes reveal a recombining polyextremotolerant generalist.</title>
        <authorList>
            <person name="Gostincar C."/>
            <person name="Turk M."/>
            <person name="Zajc J."/>
            <person name="Gunde-Cimerman N."/>
        </authorList>
    </citation>
    <scope>NUCLEOTIDE SEQUENCE [LARGE SCALE GENOMIC DNA]</scope>
    <source>
        <strain evidence="3 4">EXF-10659</strain>
    </source>
</reference>
<sequence>MKLYQLFLPWLVALGAVAAQLQVSKKPDASASPQQSSIGYQYSTLLTSMIRQPDLGLPNTATDTATDDQNELDAADSDSDDSDSEHAADGQADMLDADYDSDDTDSELVASASSDKGHPKKHDPDDDEDGDDKKERKEEKKEEKQERKEAKKNATRVKWYKQPNCKRPSRRSHKRMPLGECRKMHKVAAYKFKGSKKKHGKKDKDDDDDDADVEYGTNCTMKFYNDKKCQSQVFIHSGPVDTAAGCINIGRTDNDNPDGKKEKKEKKRKIWSAMLTCGDEDDDDNSSNSVGSSLSRTAAGVSKTTGLASTKASGTKKGSKTSSGVYPTESDKNDDEDSDDEDEEPGTEVKEPTTTKAGTKKSSKTTLTADPTETHKSDDESDKEPGTEDKDSDSGWKELEPEDKKPDDDTPN</sequence>
<feature type="compositionally biased region" description="Basic residues" evidence="1">
    <location>
        <begin position="167"/>
        <end position="176"/>
    </location>
</feature>
<dbReference type="Proteomes" id="UP000308802">
    <property type="component" value="Unassembled WGS sequence"/>
</dbReference>
<feature type="compositionally biased region" description="Basic and acidic residues" evidence="1">
    <location>
        <begin position="252"/>
        <end position="262"/>
    </location>
</feature>
<dbReference type="AlphaFoldDB" id="A0A4S9A5H3"/>
<keyword evidence="2" id="KW-0732">Signal</keyword>
<proteinExistence type="predicted"/>
<organism evidence="3 4">
    <name type="scientific">Aureobasidium pullulans</name>
    <name type="common">Black yeast</name>
    <name type="synonym">Pullularia pullulans</name>
    <dbReference type="NCBI Taxonomy" id="5580"/>
    <lineage>
        <taxon>Eukaryota</taxon>
        <taxon>Fungi</taxon>
        <taxon>Dikarya</taxon>
        <taxon>Ascomycota</taxon>
        <taxon>Pezizomycotina</taxon>
        <taxon>Dothideomycetes</taxon>
        <taxon>Dothideomycetidae</taxon>
        <taxon>Dothideales</taxon>
        <taxon>Saccotheciaceae</taxon>
        <taxon>Aureobasidium</taxon>
    </lineage>
</organism>
<accession>A0A4S9A5H3</accession>
<evidence type="ECO:0000256" key="2">
    <source>
        <dbReference type="SAM" id="SignalP"/>
    </source>
</evidence>
<feature type="region of interest" description="Disordered" evidence="1">
    <location>
        <begin position="242"/>
        <end position="412"/>
    </location>
</feature>
<feature type="compositionally biased region" description="Basic and acidic residues" evidence="1">
    <location>
        <begin position="131"/>
        <end position="152"/>
    </location>
</feature>
<feature type="compositionally biased region" description="Acidic residues" evidence="1">
    <location>
        <begin position="65"/>
        <end position="83"/>
    </location>
</feature>
<protein>
    <submittedName>
        <fullName evidence="3">Uncharacterized protein</fullName>
    </submittedName>
</protein>
<feature type="region of interest" description="Disordered" evidence="1">
    <location>
        <begin position="53"/>
        <end position="212"/>
    </location>
</feature>
<dbReference type="EMBL" id="QZAO01000136">
    <property type="protein sequence ID" value="THW74284.1"/>
    <property type="molecule type" value="Genomic_DNA"/>
</dbReference>
<gene>
    <name evidence="3" type="ORF">D6D19_04955</name>
</gene>
<feature type="compositionally biased region" description="Low complexity" evidence="1">
    <location>
        <begin position="308"/>
        <end position="324"/>
    </location>
</feature>
<comment type="caution">
    <text evidence="3">The sequence shown here is derived from an EMBL/GenBank/DDBJ whole genome shotgun (WGS) entry which is preliminary data.</text>
</comment>
<feature type="compositionally biased region" description="Acidic residues" evidence="1">
    <location>
        <begin position="95"/>
        <end position="106"/>
    </location>
</feature>
<feature type="compositionally biased region" description="Acidic residues" evidence="1">
    <location>
        <begin position="332"/>
        <end position="346"/>
    </location>
</feature>
<name>A0A4S9A5H3_AURPU</name>
<evidence type="ECO:0000256" key="1">
    <source>
        <dbReference type="SAM" id="MobiDB-lite"/>
    </source>
</evidence>
<feature type="compositionally biased region" description="Basic and acidic residues" evidence="1">
    <location>
        <begin position="372"/>
        <end position="412"/>
    </location>
</feature>
<feature type="chain" id="PRO_5043196305" evidence="2">
    <location>
        <begin position="19"/>
        <end position="412"/>
    </location>
</feature>
<feature type="compositionally biased region" description="Basic residues" evidence="1">
    <location>
        <begin position="183"/>
        <end position="201"/>
    </location>
</feature>
<feature type="signal peptide" evidence="2">
    <location>
        <begin position="1"/>
        <end position="18"/>
    </location>
</feature>
<evidence type="ECO:0000313" key="4">
    <source>
        <dbReference type="Proteomes" id="UP000308802"/>
    </source>
</evidence>
<evidence type="ECO:0000313" key="3">
    <source>
        <dbReference type="EMBL" id="THW74284.1"/>
    </source>
</evidence>